<keyword evidence="2" id="KW-0812">Transmembrane</keyword>
<evidence type="ECO:0000313" key="3">
    <source>
        <dbReference type="EMBL" id="TGZ80774.1"/>
    </source>
</evidence>
<keyword evidence="4" id="KW-1185">Reference proteome</keyword>
<feature type="region of interest" description="Disordered" evidence="1">
    <location>
        <begin position="1"/>
        <end position="24"/>
    </location>
</feature>
<evidence type="ECO:0000256" key="2">
    <source>
        <dbReference type="SAM" id="Phobius"/>
    </source>
</evidence>
<feature type="compositionally biased region" description="Polar residues" evidence="1">
    <location>
        <begin position="148"/>
        <end position="169"/>
    </location>
</feature>
<evidence type="ECO:0000256" key="1">
    <source>
        <dbReference type="SAM" id="MobiDB-lite"/>
    </source>
</evidence>
<name>A0A4S2MW54_9PEZI</name>
<dbReference type="AlphaFoldDB" id="A0A4S2MW54"/>
<dbReference type="EMBL" id="ML220122">
    <property type="protein sequence ID" value="TGZ80774.1"/>
    <property type="molecule type" value="Genomic_DNA"/>
</dbReference>
<proteinExistence type="predicted"/>
<dbReference type="Proteomes" id="UP000298138">
    <property type="component" value="Unassembled WGS sequence"/>
</dbReference>
<protein>
    <submittedName>
        <fullName evidence="3">Uncharacterized protein</fullName>
    </submittedName>
</protein>
<dbReference type="InParanoid" id="A0A4S2MW54"/>
<accession>A0A4S2MW54</accession>
<evidence type="ECO:0000313" key="4">
    <source>
        <dbReference type="Proteomes" id="UP000298138"/>
    </source>
</evidence>
<keyword evidence="2" id="KW-0472">Membrane</keyword>
<feature type="region of interest" description="Disordered" evidence="1">
    <location>
        <begin position="128"/>
        <end position="187"/>
    </location>
</feature>
<gene>
    <name evidence="3" type="ORF">EX30DRAFT_38999</name>
</gene>
<organism evidence="3 4">
    <name type="scientific">Ascodesmis nigricans</name>
    <dbReference type="NCBI Taxonomy" id="341454"/>
    <lineage>
        <taxon>Eukaryota</taxon>
        <taxon>Fungi</taxon>
        <taxon>Dikarya</taxon>
        <taxon>Ascomycota</taxon>
        <taxon>Pezizomycotina</taxon>
        <taxon>Pezizomycetes</taxon>
        <taxon>Pezizales</taxon>
        <taxon>Ascodesmidaceae</taxon>
        <taxon>Ascodesmis</taxon>
    </lineage>
</organism>
<keyword evidence="2" id="KW-1133">Transmembrane helix</keyword>
<reference evidence="3 4" key="1">
    <citation type="submission" date="2019-04" db="EMBL/GenBank/DDBJ databases">
        <title>Comparative genomics and transcriptomics to analyze fruiting body development in filamentous ascomycetes.</title>
        <authorList>
            <consortium name="DOE Joint Genome Institute"/>
            <person name="Lutkenhaus R."/>
            <person name="Traeger S."/>
            <person name="Breuer J."/>
            <person name="Kuo A."/>
            <person name="Lipzen A."/>
            <person name="Pangilinan J."/>
            <person name="Dilworth D."/>
            <person name="Sandor L."/>
            <person name="Poggeler S."/>
            <person name="Barry K."/>
            <person name="Grigoriev I.V."/>
            <person name="Nowrousian M."/>
        </authorList>
    </citation>
    <scope>NUCLEOTIDE SEQUENCE [LARGE SCALE GENOMIC DNA]</scope>
    <source>
        <strain evidence="3 4">CBS 389.68</strain>
    </source>
</reference>
<feature type="transmembrane region" description="Helical" evidence="2">
    <location>
        <begin position="237"/>
        <end position="260"/>
    </location>
</feature>
<sequence>MTSPPHSACAPTQLHKRQHQGSPPAQCRAVQSTSVQSSSVQSTSIATYSLINPVLTLQRSSPVPSPGILPHDTSRYSTILYATQQYVTIRYDLPYHTIKLQFHAQAGSWKGDSERRIYTHAYSHKSELKVPGLESPSHSNRQIPPHSTPRSNTFTHPRTTAFKSPTSLLSPAPMKHPLHHPPRPSMAHRASTHLQHARTKLTQAGTELKRTGTTIKQAGRTAKDALMMEIFLHPAPIVLILFCPLWVVVGALFVGGWWVWGS</sequence>